<feature type="non-terminal residue" evidence="17">
    <location>
        <position position="659"/>
    </location>
</feature>
<dbReference type="PROSITE" id="PS00108">
    <property type="entry name" value="PROTEIN_KINASE_ST"/>
    <property type="match status" value="1"/>
</dbReference>
<dbReference type="PROSITE" id="PS50011">
    <property type="entry name" value="PROTEIN_KINASE_DOM"/>
    <property type="match status" value="1"/>
</dbReference>
<accession>A0A7J8RFX0</accession>
<evidence type="ECO:0000256" key="13">
    <source>
        <dbReference type="ARBA" id="ARBA00047558"/>
    </source>
</evidence>
<evidence type="ECO:0000256" key="2">
    <source>
        <dbReference type="ARBA" id="ARBA00022527"/>
    </source>
</evidence>
<dbReference type="CDD" id="cd14066">
    <property type="entry name" value="STKc_IRAK"/>
    <property type="match status" value="1"/>
</dbReference>
<gene>
    <name evidence="17" type="ORF">Godav_013303</name>
</gene>
<evidence type="ECO:0000256" key="1">
    <source>
        <dbReference type="ARBA" id="ARBA00004479"/>
    </source>
</evidence>
<dbReference type="SUPFAM" id="SSF56112">
    <property type="entry name" value="Protein kinase-like (PK-like)"/>
    <property type="match status" value="1"/>
</dbReference>
<dbReference type="AlphaFoldDB" id="A0A7J8RFX0"/>
<keyword evidence="5" id="KW-0732">Signal</keyword>
<dbReference type="EMBL" id="JABFAC010000005">
    <property type="protein sequence ID" value="MBA0612728.1"/>
    <property type="molecule type" value="Genomic_DNA"/>
</dbReference>
<evidence type="ECO:0000256" key="14">
    <source>
        <dbReference type="ARBA" id="ARBA00047951"/>
    </source>
</evidence>
<proteinExistence type="predicted"/>
<keyword evidence="9 15" id="KW-1133">Transmembrane helix</keyword>
<evidence type="ECO:0000256" key="6">
    <source>
        <dbReference type="ARBA" id="ARBA00022741"/>
    </source>
</evidence>
<dbReference type="InterPro" id="IPR011009">
    <property type="entry name" value="Kinase-like_dom_sf"/>
</dbReference>
<keyword evidence="4 15" id="KW-0812">Transmembrane</keyword>
<keyword evidence="10 15" id="KW-0472">Membrane</keyword>
<dbReference type="InterPro" id="IPR013695">
    <property type="entry name" value="WAK"/>
</dbReference>
<keyword evidence="12" id="KW-0325">Glycoprotein</keyword>
<feature type="transmembrane region" description="Helical" evidence="15">
    <location>
        <begin position="21"/>
        <end position="43"/>
    </location>
</feature>
<evidence type="ECO:0000313" key="18">
    <source>
        <dbReference type="Proteomes" id="UP000593561"/>
    </source>
</evidence>
<name>A0A7J8RFX0_GOSDV</name>
<dbReference type="PANTHER" id="PTHR27005:SF511">
    <property type="entry name" value="WALL-ASSOCIATED RECEPTOR KINASE 1-RELATED"/>
    <property type="match status" value="1"/>
</dbReference>
<dbReference type="SMART" id="SM00220">
    <property type="entry name" value="S_TKc"/>
    <property type="match status" value="1"/>
</dbReference>
<sequence length="659" mass="72956">MPGHRGTTLKHRSISMYNLGNTAMGLIRSVLLMQLMIFLNVILTVKASTPAVAKPGCQSHCGDVIIPYPFGTGGDCNITEQFLITCNTSYIPNKAFLGNGYLGQRYATGCLSLCNNITDVSNGSCSGIGCCQTSIPKGVMSYNITIESYENHVDVLPENPCSFAFVAENDNYIFSASDLRGSNFKDKQFPVTVDWTIGTTSCKEAKMDTKNFACQENSNCVDSENNSGYFCKCFKGYEGNPYLPNGCQGDGWKNGTGCSLPNRDKSKRSPLIDIALGSSIGFLGLLLGIVSLCWMLRQRQISKLKDAYFLQNGGLLLREELSKRQGYREDVKVFTAEELEKATNNYHESRILGQGGQGTVYKGILADNRIVAIKKSIIGDPSQVEQFINEIMVLYQINHKNVVKLLGCCLETQVPLLVYEYITNGTVFHHLHNDNAASHLPWETRLRIATETAEALSYLHSAASIPIIHRDIKLANILLDENHTAKVSDFGASRLIPSDQAQITTIVQGTFGYLDPEYMLTSLLTEKSDVYSFGVVLMEMLTGQKVVCFKRSEESRVLAMYFVSLMKENRLLDILDHRVLNDENVEQLKEVATLACRCVRVKGEERPTMKEVAHELAGLQAMPKHPWSKSNLAGEESEYLLGKFPSTYDDGVTSSSMGM</sequence>
<evidence type="ECO:0000256" key="15">
    <source>
        <dbReference type="SAM" id="Phobius"/>
    </source>
</evidence>
<dbReference type="FunFam" id="1.10.510.10:FF:000084">
    <property type="entry name" value="Wall-associated receptor kinase 2"/>
    <property type="match status" value="1"/>
</dbReference>
<dbReference type="InterPro" id="IPR008271">
    <property type="entry name" value="Ser/Thr_kinase_AS"/>
</dbReference>
<evidence type="ECO:0000256" key="5">
    <source>
        <dbReference type="ARBA" id="ARBA00022729"/>
    </source>
</evidence>
<comment type="catalytic activity">
    <reaction evidence="13">
        <text>L-seryl-[protein] + ATP = O-phospho-L-seryl-[protein] + ADP + H(+)</text>
        <dbReference type="Rhea" id="RHEA:17989"/>
        <dbReference type="Rhea" id="RHEA-COMP:9863"/>
        <dbReference type="Rhea" id="RHEA-COMP:11604"/>
        <dbReference type="ChEBI" id="CHEBI:15378"/>
        <dbReference type="ChEBI" id="CHEBI:29999"/>
        <dbReference type="ChEBI" id="CHEBI:30616"/>
        <dbReference type="ChEBI" id="CHEBI:83421"/>
        <dbReference type="ChEBI" id="CHEBI:456216"/>
    </reaction>
</comment>
<dbReference type="InterPro" id="IPR045274">
    <property type="entry name" value="WAK-like"/>
</dbReference>
<dbReference type="GO" id="GO:0005524">
    <property type="term" value="F:ATP binding"/>
    <property type="evidence" value="ECO:0007669"/>
    <property type="project" value="UniProtKB-KW"/>
</dbReference>
<dbReference type="GO" id="GO:0005886">
    <property type="term" value="C:plasma membrane"/>
    <property type="evidence" value="ECO:0007669"/>
    <property type="project" value="TreeGrafter"/>
</dbReference>
<evidence type="ECO:0000256" key="11">
    <source>
        <dbReference type="ARBA" id="ARBA00023157"/>
    </source>
</evidence>
<protein>
    <recommendedName>
        <fullName evidence="16">Protein kinase domain-containing protein</fullName>
    </recommendedName>
</protein>
<organism evidence="17 18">
    <name type="scientific">Gossypium davidsonii</name>
    <name type="common">Davidson's cotton</name>
    <name type="synonym">Gossypium klotzschianum subsp. davidsonii</name>
    <dbReference type="NCBI Taxonomy" id="34287"/>
    <lineage>
        <taxon>Eukaryota</taxon>
        <taxon>Viridiplantae</taxon>
        <taxon>Streptophyta</taxon>
        <taxon>Embryophyta</taxon>
        <taxon>Tracheophyta</taxon>
        <taxon>Spermatophyta</taxon>
        <taxon>Magnoliopsida</taxon>
        <taxon>eudicotyledons</taxon>
        <taxon>Gunneridae</taxon>
        <taxon>Pentapetalae</taxon>
        <taxon>rosids</taxon>
        <taxon>malvids</taxon>
        <taxon>Malvales</taxon>
        <taxon>Malvaceae</taxon>
        <taxon>Malvoideae</taxon>
        <taxon>Gossypium</taxon>
    </lineage>
</organism>
<keyword evidence="2" id="KW-0723">Serine/threonine-protein kinase</keyword>
<dbReference type="InterPro" id="IPR000719">
    <property type="entry name" value="Prot_kinase_dom"/>
</dbReference>
<dbReference type="GO" id="GO:0007166">
    <property type="term" value="P:cell surface receptor signaling pathway"/>
    <property type="evidence" value="ECO:0007669"/>
    <property type="project" value="InterPro"/>
</dbReference>
<evidence type="ECO:0000256" key="8">
    <source>
        <dbReference type="ARBA" id="ARBA00022840"/>
    </source>
</evidence>
<keyword evidence="18" id="KW-1185">Reference proteome</keyword>
<keyword evidence="8" id="KW-0067">ATP-binding</keyword>
<dbReference type="Gene3D" id="1.10.510.10">
    <property type="entry name" value="Transferase(Phosphotransferase) domain 1"/>
    <property type="match status" value="1"/>
</dbReference>
<dbReference type="Proteomes" id="UP000593561">
    <property type="component" value="Unassembled WGS sequence"/>
</dbReference>
<evidence type="ECO:0000259" key="16">
    <source>
        <dbReference type="PROSITE" id="PS50011"/>
    </source>
</evidence>
<dbReference type="GO" id="GO:0004674">
    <property type="term" value="F:protein serine/threonine kinase activity"/>
    <property type="evidence" value="ECO:0007669"/>
    <property type="project" value="UniProtKB-KW"/>
</dbReference>
<keyword evidence="3" id="KW-0808">Transferase</keyword>
<comment type="catalytic activity">
    <reaction evidence="14">
        <text>L-threonyl-[protein] + ATP = O-phospho-L-threonyl-[protein] + ADP + H(+)</text>
        <dbReference type="Rhea" id="RHEA:46608"/>
        <dbReference type="Rhea" id="RHEA-COMP:11060"/>
        <dbReference type="Rhea" id="RHEA-COMP:11605"/>
        <dbReference type="ChEBI" id="CHEBI:15378"/>
        <dbReference type="ChEBI" id="CHEBI:30013"/>
        <dbReference type="ChEBI" id="CHEBI:30616"/>
        <dbReference type="ChEBI" id="CHEBI:61977"/>
        <dbReference type="ChEBI" id="CHEBI:456216"/>
    </reaction>
</comment>
<feature type="transmembrane region" description="Helical" evidence="15">
    <location>
        <begin position="274"/>
        <end position="296"/>
    </location>
</feature>
<feature type="domain" description="Protein kinase" evidence="16">
    <location>
        <begin position="346"/>
        <end position="628"/>
    </location>
</feature>
<evidence type="ECO:0000256" key="3">
    <source>
        <dbReference type="ARBA" id="ARBA00022679"/>
    </source>
</evidence>
<evidence type="ECO:0000256" key="9">
    <source>
        <dbReference type="ARBA" id="ARBA00022989"/>
    </source>
</evidence>
<evidence type="ECO:0000256" key="4">
    <source>
        <dbReference type="ARBA" id="ARBA00022692"/>
    </source>
</evidence>
<evidence type="ECO:0000313" key="17">
    <source>
        <dbReference type="EMBL" id="MBA0612728.1"/>
    </source>
</evidence>
<keyword evidence="7" id="KW-0418">Kinase</keyword>
<dbReference type="PANTHER" id="PTHR27005">
    <property type="entry name" value="WALL-ASSOCIATED RECEPTOR KINASE-LIKE 21"/>
    <property type="match status" value="1"/>
</dbReference>
<comment type="subcellular location">
    <subcellularLocation>
        <location evidence="1">Membrane</location>
        <topology evidence="1">Single-pass type I membrane protein</topology>
    </subcellularLocation>
</comment>
<evidence type="ECO:0000256" key="7">
    <source>
        <dbReference type="ARBA" id="ARBA00022777"/>
    </source>
</evidence>
<dbReference type="Pfam" id="PF00069">
    <property type="entry name" value="Pkinase"/>
    <property type="match status" value="1"/>
</dbReference>
<evidence type="ECO:0000256" key="10">
    <source>
        <dbReference type="ARBA" id="ARBA00023136"/>
    </source>
</evidence>
<evidence type="ECO:0000256" key="12">
    <source>
        <dbReference type="ARBA" id="ARBA00023180"/>
    </source>
</evidence>
<keyword evidence="6" id="KW-0547">Nucleotide-binding</keyword>
<dbReference type="Gene3D" id="3.30.200.20">
    <property type="entry name" value="Phosphorylase Kinase, domain 1"/>
    <property type="match status" value="1"/>
</dbReference>
<dbReference type="Pfam" id="PF08488">
    <property type="entry name" value="WAK"/>
    <property type="match status" value="1"/>
</dbReference>
<comment type="caution">
    <text evidence="17">The sequence shown here is derived from an EMBL/GenBank/DDBJ whole genome shotgun (WGS) entry which is preliminary data.</text>
</comment>
<keyword evidence="11" id="KW-1015">Disulfide bond</keyword>
<reference evidence="17 18" key="1">
    <citation type="journal article" date="2019" name="Genome Biol. Evol.">
        <title>Insights into the evolution of the New World diploid cottons (Gossypium, subgenus Houzingenia) based on genome sequencing.</title>
        <authorList>
            <person name="Grover C.E."/>
            <person name="Arick M.A. 2nd"/>
            <person name="Thrash A."/>
            <person name="Conover J.L."/>
            <person name="Sanders W.S."/>
            <person name="Peterson D.G."/>
            <person name="Frelichowski J.E."/>
            <person name="Scheffler J.A."/>
            <person name="Scheffler B.E."/>
            <person name="Wendel J.F."/>
        </authorList>
    </citation>
    <scope>NUCLEOTIDE SEQUENCE [LARGE SCALE GENOMIC DNA]</scope>
    <source>
        <strain evidence="17">27</strain>
        <tissue evidence="17">Leaf</tissue>
    </source>
</reference>
<dbReference type="FunFam" id="3.30.200.20:FF:000043">
    <property type="entry name" value="Wall-associated receptor kinase 2"/>
    <property type="match status" value="1"/>
</dbReference>